<dbReference type="Proteomes" id="UP000524246">
    <property type="component" value="Unassembled WGS sequence"/>
</dbReference>
<sequence>MKIAILSWESLHSIAVGGVAQHVTELAAALERRGHEVHVFVRTGQGQNRYDLIHGVHYHRCPIDLNPDFVTEMNNMCNSLIWHLGEIEALQGPFDIVHAHDWMCAKALVQAKNDRHSNTVITIHSTEFGRCGNRHVGGYSDRISAIEAEGIYCADRVIIVSGVLAEEVKRIYKVPNSKLKTIYNGIHCRRFDTPTDPGHVRRQIGVGPMDPTILFVGRLEYQKGPDLLLEAVPELLQRRADAKFVFAGDGTMRWDLERRTNQLGVKHAVRFLGAFNSNRAGQLVRLFKSTDAVCVPSRNEPFGIVILEAWAAQKPVVATENGGPREIITPGQNGYLVYDNPGSIAWGIHRIFDDFSNAQSMGKQGRVTASKSYNWDNIAEQTESLYSEILGSKTEHEAVGALRNIEMEVEKTTSIIEEVEHATVSQEQKVDGIETTSTLQALN</sequence>
<dbReference type="PANTHER" id="PTHR45947">
    <property type="entry name" value="SULFOQUINOVOSYL TRANSFERASE SQD2"/>
    <property type="match status" value="1"/>
</dbReference>
<proteinExistence type="predicted"/>
<protein>
    <submittedName>
        <fullName evidence="3">Glycosyltransferase family 4 protein</fullName>
    </submittedName>
</protein>
<dbReference type="PANTHER" id="PTHR45947:SF3">
    <property type="entry name" value="SULFOQUINOVOSYL TRANSFERASE SQD2"/>
    <property type="match status" value="1"/>
</dbReference>
<dbReference type="InterPro" id="IPR001296">
    <property type="entry name" value="Glyco_trans_1"/>
</dbReference>
<reference evidence="3 4" key="1">
    <citation type="journal article" date="2020" name="Biotechnol. Biofuels">
        <title>New insights from the biogas microbiome by comprehensive genome-resolved metagenomics of nearly 1600 species originating from multiple anaerobic digesters.</title>
        <authorList>
            <person name="Campanaro S."/>
            <person name="Treu L."/>
            <person name="Rodriguez-R L.M."/>
            <person name="Kovalovszki A."/>
            <person name="Ziels R.M."/>
            <person name="Maus I."/>
            <person name="Zhu X."/>
            <person name="Kougias P.G."/>
            <person name="Basile A."/>
            <person name="Luo G."/>
            <person name="Schluter A."/>
            <person name="Konstantinidis K.T."/>
            <person name="Angelidaki I."/>
        </authorList>
    </citation>
    <scope>NUCLEOTIDE SEQUENCE [LARGE SCALE GENOMIC DNA]</scope>
    <source>
        <strain evidence="3">AS27yjCOA_65</strain>
    </source>
</reference>
<dbReference type="InterPro" id="IPR050194">
    <property type="entry name" value="Glycosyltransferase_grp1"/>
</dbReference>
<dbReference type="EMBL" id="JAAZON010000014">
    <property type="protein sequence ID" value="NMC61603.1"/>
    <property type="molecule type" value="Genomic_DNA"/>
</dbReference>
<evidence type="ECO:0000259" key="1">
    <source>
        <dbReference type="Pfam" id="PF00534"/>
    </source>
</evidence>
<dbReference type="InterPro" id="IPR028098">
    <property type="entry name" value="Glyco_trans_4-like_N"/>
</dbReference>
<keyword evidence="3" id="KW-0808">Transferase</keyword>
<feature type="domain" description="Glycosyl transferase family 1" evidence="1">
    <location>
        <begin position="201"/>
        <end position="366"/>
    </location>
</feature>
<evidence type="ECO:0000313" key="4">
    <source>
        <dbReference type="Proteomes" id="UP000524246"/>
    </source>
</evidence>
<dbReference type="Gene3D" id="3.40.50.2000">
    <property type="entry name" value="Glycogen Phosphorylase B"/>
    <property type="match status" value="2"/>
</dbReference>
<dbReference type="GO" id="GO:0016757">
    <property type="term" value="F:glycosyltransferase activity"/>
    <property type="evidence" value="ECO:0007669"/>
    <property type="project" value="InterPro"/>
</dbReference>
<dbReference type="Pfam" id="PF00534">
    <property type="entry name" value="Glycos_transf_1"/>
    <property type="match status" value="1"/>
</dbReference>
<gene>
    <name evidence="3" type="ORF">GYA55_00390</name>
</gene>
<evidence type="ECO:0000259" key="2">
    <source>
        <dbReference type="Pfam" id="PF13439"/>
    </source>
</evidence>
<dbReference type="CDD" id="cd03801">
    <property type="entry name" value="GT4_PimA-like"/>
    <property type="match status" value="1"/>
</dbReference>
<organism evidence="3 4">
    <name type="scientific">SAR324 cluster bacterium</name>
    <dbReference type="NCBI Taxonomy" id="2024889"/>
    <lineage>
        <taxon>Bacteria</taxon>
        <taxon>Deltaproteobacteria</taxon>
        <taxon>SAR324 cluster</taxon>
    </lineage>
</organism>
<evidence type="ECO:0000313" key="3">
    <source>
        <dbReference type="EMBL" id="NMC61603.1"/>
    </source>
</evidence>
<feature type="domain" description="Glycosyltransferase subfamily 4-like N-terminal" evidence="2">
    <location>
        <begin position="16"/>
        <end position="189"/>
    </location>
</feature>
<dbReference type="Pfam" id="PF13439">
    <property type="entry name" value="Glyco_transf_4"/>
    <property type="match status" value="1"/>
</dbReference>
<comment type="caution">
    <text evidence="3">The sequence shown here is derived from an EMBL/GenBank/DDBJ whole genome shotgun (WGS) entry which is preliminary data.</text>
</comment>
<dbReference type="SUPFAM" id="SSF53756">
    <property type="entry name" value="UDP-Glycosyltransferase/glycogen phosphorylase"/>
    <property type="match status" value="1"/>
</dbReference>
<name>A0A7X9II25_9DELT</name>
<accession>A0A7X9II25</accession>
<dbReference type="AlphaFoldDB" id="A0A7X9II25"/>